<organism evidence="1 2">
    <name type="scientific">Streptantibioticus cattleyicolor (strain ATCC 35852 / DSM 46488 / JCM 4925 / NBRC 14057 / NRRL 8057)</name>
    <name type="common">Streptomyces cattleya</name>
    <dbReference type="NCBI Taxonomy" id="1003195"/>
    <lineage>
        <taxon>Bacteria</taxon>
        <taxon>Bacillati</taxon>
        <taxon>Actinomycetota</taxon>
        <taxon>Actinomycetes</taxon>
        <taxon>Kitasatosporales</taxon>
        <taxon>Streptomycetaceae</taxon>
        <taxon>Streptantibioticus</taxon>
    </lineage>
</organism>
<evidence type="ECO:0000313" key="1">
    <source>
        <dbReference type="EMBL" id="AEW95547.1"/>
    </source>
</evidence>
<dbReference type="EMBL" id="CP003219">
    <property type="protein sequence ID" value="AEW95547.1"/>
    <property type="molecule type" value="Genomic_DNA"/>
</dbReference>
<gene>
    <name evidence="1" type="ordered locus">SCATT_31760</name>
</gene>
<dbReference type="STRING" id="1003195.SCATT_31760"/>
<protein>
    <submittedName>
        <fullName evidence="1">Uncharacterized protein</fullName>
    </submittedName>
</protein>
<accession>G8WZU4</accession>
<name>G8WZU4_STREN</name>
<proteinExistence type="predicted"/>
<evidence type="ECO:0000313" key="2">
    <source>
        <dbReference type="Proteomes" id="UP000007842"/>
    </source>
</evidence>
<sequence length="47" mass="5178">MCILHGHETHSLRRHYPVTGSAVGAASFSALSARCSELPRLQRCLTR</sequence>
<dbReference type="AlphaFoldDB" id="G8WZU4"/>
<dbReference type="KEGG" id="scy:SCATT_31760"/>
<dbReference type="Proteomes" id="UP000007842">
    <property type="component" value="Chromosome"/>
</dbReference>
<reference evidence="2" key="1">
    <citation type="submission" date="2011-12" db="EMBL/GenBank/DDBJ databases">
        <title>Complete genome sequence of Streptomyces cattleya strain DSM 46488.</title>
        <authorList>
            <person name="Ou H.-Y."/>
            <person name="Li P."/>
            <person name="Zhao C."/>
            <person name="O'Hagan D."/>
            <person name="Deng Z."/>
        </authorList>
    </citation>
    <scope>NUCLEOTIDE SEQUENCE [LARGE SCALE GENOMIC DNA]</scope>
    <source>
        <strain evidence="2">ATCC 35852 / DSM 46488 / JCM 4925 / NBRC 14057 / NRRL 8057</strain>
    </source>
</reference>
<dbReference type="HOGENOM" id="CLU_3173557_0_0_11"/>
<keyword evidence="2" id="KW-1185">Reference proteome</keyword>